<dbReference type="AlphaFoldDB" id="A0AAX6QVA8"/>
<gene>
    <name evidence="3" type="primary">LOC106009341</name>
</gene>
<feature type="region of interest" description="Disordered" evidence="1">
    <location>
        <begin position="85"/>
        <end position="143"/>
    </location>
</feature>
<evidence type="ECO:0000256" key="1">
    <source>
        <dbReference type="SAM" id="MobiDB-lite"/>
    </source>
</evidence>
<keyword evidence="2" id="KW-1185">Reference proteome</keyword>
<proteinExistence type="predicted"/>
<protein>
    <submittedName>
        <fullName evidence="3">Uncharacterized protein DKFZp434B061-like</fullName>
    </submittedName>
</protein>
<sequence length="143" mass="15298">MHTSAGLHTCGAVTKFPQAAGAGAEVHFSRTLSGSPVRTGSTYPRPAPGRSSSADGVRERGRSSSRRPHPRCLFLLLGCRHSLLGRRSPQPYSPSRLRAAPPTGTSPPTAPPAALPPNFPPRWRPRSWPAARPRDRPPCALSQ</sequence>
<dbReference type="GeneID" id="106009341"/>
<evidence type="ECO:0000313" key="3">
    <source>
        <dbReference type="RefSeq" id="XP_012927467.1"/>
    </source>
</evidence>
<name>A0AAX6QVA8_HETGA</name>
<dbReference type="KEGG" id="hgl:106009341"/>
<organism evidence="2 3">
    <name type="scientific">Heterocephalus glaber</name>
    <name type="common">Naked mole rat</name>
    <dbReference type="NCBI Taxonomy" id="10181"/>
    <lineage>
        <taxon>Eukaryota</taxon>
        <taxon>Metazoa</taxon>
        <taxon>Chordata</taxon>
        <taxon>Craniata</taxon>
        <taxon>Vertebrata</taxon>
        <taxon>Euteleostomi</taxon>
        <taxon>Mammalia</taxon>
        <taxon>Eutheria</taxon>
        <taxon>Euarchontoglires</taxon>
        <taxon>Glires</taxon>
        <taxon>Rodentia</taxon>
        <taxon>Hystricomorpha</taxon>
        <taxon>Bathyergidae</taxon>
        <taxon>Heterocephalus</taxon>
    </lineage>
</organism>
<feature type="region of interest" description="Disordered" evidence="1">
    <location>
        <begin position="21"/>
        <end position="68"/>
    </location>
</feature>
<dbReference type="Proteomes" id="UP000694906">
    <property type="component" value="Unplaced"/>
</dbReference>
<feature type="compositionally biased region" description="Pro residues" evidence="1">
    <location>
        <begin position="104"/>
        <end position="122"/>
    </location>
</feature>
<feature type="compositionally biased region" description="Polar residues" evidence="1">
    <location>
        <begin position="30"/>
        <end position="42"/>
    </location>
</feature>
<evidence type="ECO:0000313" key="2">
    <source>
        <dbReference type="Proteomes" id="UP000694906"/>
    </source>
</evidence>
<reference evidence="3" key="1">
    <citation type="submission" date="2025-08" db="UniProtKB">
        <authorList>
            <consortium name="RefSeq"/>
        </authorList>
    </citation>
    <scope>IDENTIFICATION</scope>
</reference>
<dbReference type="RefSeq" id="XP_012927467.1">
    <property type="nucleotide sequence ID" value="XM_013072013.2"/>
</dbReference>
<accession>A0AAX6QVA8</accession>